<reference evidence="3" key="1">
    <citation type="journal article" date="2014" name="Int. J. Syst. Evol. Microbiol.">
        <title>Complete genome sequence of Corynebacterium casei LMG S-19264T (=DSM 44701T), isolated from a smear-ripened cheese.</title>
        <authorList>
            <consortium name="US DOE Joint Genome Institute (JGI-PGF)"/>
            <person name="Walter F."/>
            <person name="Albersmeier A."/>
            <person name="Kalinowski J."/>
            <person name="Ruckert C."/>
        </authorList>
    </citation>
    <scope>NUCLEOTIDE SEQUENCE</scope>
    <source>
        <strain evidence="3">CGMCC 4.7308</strain>
    </source>
</reference>
<comment type="caution">
    <text evidence="3">The sequence shown here is derived from an EMBL/GenBank/DDBJ whole genome shotgun (WGS) entry which is preliminary data.</text>
</comment>
<feature type="signal peptide" evidence="2">
    <location>
        <begin position="1"/>
        <end position="18"/>
    </location>
</feature>
<reference evidence="3" key="2">
    <citation type="submission" date="2020-09" db="EMBL/GenBank/DDBJ databases">
        <authorList>
            <person name="Sun Q."/>
            <person name="Zhou Y."/>
        </authorList>
    </citation>
    <scope>NUCLEOTIDE SEQUENCE</scope>
    <source>
        <strain evidence="3">CGMCC 4.7308</strain>
    </source>
</reference>
<protein>
    <recommendedName>
        <fullName evidence="5">DUF839 domain-containing protein</fullName>
    </recommendedName>
</protein>
<evidence type="ECO:0000313" key="4">
    <source>
        <dbReference type="Proteomes" id="UP000655208"/>
    </source>
</evidence>
<evidence type="ECO:0000256" key="2">
    <source>
        <dbReference type="SAM" id="SignalP"/>
    </source>
</evidence>
<proteinExistence type="predicted"/>
<feature type="chain" id="PRO_5037010267" description="DUF839 domain-containing protein" evidence="2">
    <location>
        <begin position="19"/>
        <end position="566"/>
    </location>
</feature>
<accession>A0A917T1T2</accession>
<name>A0A917T1T2_9ACTN</name>
<dbReference type="EMBL" id="BMNA01000005">
    <property type="protein sequence ID" value="GGM07248.1"/>
    <property type="molecule type" value="Genomic_DNA"/>
</dbReference>
<keyword evidence="4" id="KW-1185">Reference proteome</keyword>
<organism evidence="3 4">
    <name type="scientific">Nakamurella endophytica</name>
    <dbReference type="NCBI Taxonomy" id="1748367"/>
    <lineage>
        <taxon>Bacteria</taxon>
        <taxon>Bacillati</taxon>
        <taxon>Actinomycetota</taxon>
        <taxon>Actinomycetes</taxon>
        <taxon>Nakamurellales</taxon>
        <taxon>Nakamurellaceae</taxon>
        <taxon>Nakamurella</taxon>
    </lineage>
</organism>
<evidence type="ECO:0000313" key="3">
    <source>
        <dbReference type="EMBL" id="GGM07248.1"/>
    </source>
</evidence>
<keyword evidence="2" id="KW-0732">Signal</keyword>
<dbReference type="Proteomes" id="UP000655208">
    <property type="component" value="Unassembled WGS sequence"/>
</dbReference>
<evidence type="ECO:0008006" key="5">
    <source>
        <dbReference type="Google" id="ProtNLM"/>
    </source>
</evidence>
<sequence length="566" mass="59040">MTACLIGLGIVAPPPAGAATSASTTETRPFEPGEDDAGGVLTPPRSNAPSRVPAAGLPRPVGRVVVTDAAAKRAEGLSLRDTRDANGGNQFSLEPPDQALCVGGTEVIEGVNNVFATYSTSGARTSAPQAYTPFWNDGVAEVDRTTGTYGPFVSDPKCYFDPVLHRFFMTELQLGTNPTTGDFTGDSYENIAVSRTATPGTSAADWYLYRIDVRNDGTHGTPSHAGCPCLGDQPLIGADTYGFYVTTNEFSIDGPEFNGAQIYAFDKAALAAGTLRYQRIETNGTPLAEGTAYSVQPATSPVAADWSTANNGTEYALSALDFTATLDDRIAAWALTNTRSLTTDHPAVTVSRTVIGSEVYGQPPSVQQKSGPYPLGQSLKDKLNLLQSNDDRMNQVVYAGGKLWSGVNTAAKTENGPTTTAIAYFVVRPTATPTSVSATMAHQGYVSVNRNSVMYPSIGVAPGGTRAAMVFTLAGPGYHPSTAYVRLSSSGAPTGPVSIYGAGTKPADGFTGYPQYGGNGQERWGDYSAAVADPGGTVWVAAEYVPGTFGYPPYLANWGTAIGAIG</sequence>
<gene>
    <name evidence="3" type="ORF">GCM10011594_29080</name>
</gene>
<dbReference type="AlphaFoldDB" id="A0A917T1T2"/>
<evidence type="ECO:0000256" key="1">
    <source>
        <dbReference type="SAM" id="MobiDB-lite"/>
    </source>
</evidence>
<feature type="region of interest" description="Disordered" evidence="1">
    <location>
        <begin position="14"/>
        <end position="56"/>
    </location>
</feature>